<proteinExistence type="predicted"/>
<evidence type="ECO:0000313" key="3">
    <source>
        <dbReference type="Proteomes" id="UP000235023"/>
    </source>
</evidence>
<evidence type="ECO:0000256" key="1">
    <source>
        <dbReference type="SAM" id="MobiDB-lite"/>
    </source>
</evidence>
<evidence type="ECO:0000313" key="2">
    <source>
        <dbReference type="EMBL" id="PLN82297.1"/>
    </source>
</evidence>
<dbReference type="AlphaFoldDB" id="A0A2J5HXX6"/>
<reference evidence="3" key="1">
    <citation type="submission" date="2017-12" db="EMBL/GenBank/DDBJ databases">
        <authorList>
            <consortium name="DOE Joint Genome Institute"/>
            <person name="Mondo S.J."/>
            <person name="Kjaerbolling I."/>
            <person name="Vesth T.C."/>
            <person name="Frisvad J.C."/>
            <person name="Nybo J.L."/>
            <person name="Theobald S."/>
            <person name="Kuo A."/>
            <person name="Bowyer P."/>
            <person name="Matsuda Y."/>
            <person name="Lyhne E.K."/>
            <person name="Kogle M.E."/>
            <person name="Clum A."/>
            <person name="Lipzen A."/>
            <person name="Salamov A."/>
            <person name="Ngan C.Y."/>
            <person name="Daum C."/>
            <person name="Chiniquy J."/>
            <person name="Barry K."/>
            <person name="LaButti K."/>
            <person name="Haridas S."/>
            <person name="Simmons B.A."/>
            <person name="Magnuson J.K."/>
            <person name="Mortensen U.H."/>
            <person name="Larsen T.O."/>
            <person name="Grigoriev I.V."/>
            <person name="Baker S.E."/>
            <person name="Andersen M.R."/>
            <person name="Nordberg H.P."/>
            <person name="Cantor M.N."/>
            <person name="Hua S.X."/>
        </authorList>
    </citation>
    <scope>NUCLEOTIDE SEQUENCE [LARGE SCALE GENOMIC DNA]</scope>
    <source>
        <strain evidence="3">IBT 19404</strain>
    </source>
</reference>
<accession>A0A2J5HXX6</accession>
<gene>
    <name evidence="2" type="ORF">BDW42DRAFT_167032</name>
</gene>
<sequence>MQQRGKEGANFASRVQGHAQPRRTHSHPICWFTSYHIIHCEYRPFGSNLIGGFYRANQHLRIHPTRHSLCPLGIFLSPCRKITYLLQRAR</sequence>
<keyword evidence="3" id="KW-1185">Reference proteome</keyword>
<name>A0A2J5HXX6_9EURO</name>
<dbReference type="EMBL" id="KZ559528">
    <property type="protein sequence ID" value="PLN82297.1"/>
    <property type="molecule type" value="Genomic_DNA"/>
</dbReference>
<protein>
    <submittedName>
        <fullName evidence="2">Uncharacterized protein</fullName>
    </submittedName>
</protein>
<feature type="region of interest" description="Disordered" evidence="1">
    <location>
        <begin position="1"/>
        <end position="24"/>
    </location>
</feature>
<organism evidence="2 3">
    <name type="scientific">Aspergillus taichungensis</name>
    <dbReference type="NCBI Taxonomy" id="482145"/>
    <lineage>
        <taxon>Eukaryota</taxon>
        <taxon>Fungi</taxon>
        <taxon>Dikarya</taxon>
        <taxon>Ascomycota</taxon>
        <taxon>Pezizomycotina</taxon>
        <taxon>Eurotiomycetes</taxon>
        <taxon>Eurotiomycetidae</taxon>
        <taxon>Eurotiales</taxon>
        <taxon>Aspergillaceae</taxon>
        <taxon>Aspergillus</taxon>
        <taxon>Aspergillus subgen. Circumdati</taxon>
    </lineage>
</organism>
<dbReference type="Proteomes" id="UP000235023">
    <property type="component" value="Unassembled WGS sequence"/>
</dbReference>